<feature type="domain" description="Glycosyltransferase subfamily 4-like N-terminal" evidence="1">
    <location>
        <begin position="19"/>
        <end position="170"/>
    </location>
</feature>
<dbReference type="InterPro" id="IPR028098">
    <property type="entry name" value="Glyco_trans_4-like_N"/>
</dbReference>
<dbReference type="Pfam" id="PF13439">
    <property type="entry name" value="Glyco_transf_4"/>
    <property type="match status" value="1"/>
</dbReference>
<dbReference type="GO" id="GO:0016757">
    <property type="term" value="F:glycosyltransferase activity"/>
    <property type="evidence" value="ECO:0007669"/>
    <property type="project" value="UniProtKB-KW"/>
</dbReference>
<protein>
    <submittedName>
        <fullName evidence="2">Glycosyltransferase family 4 protein</fullName>
        <ecNumber evidence="2">2.4.-.-</ecNumber>
    </submittedName>
</protein>
<comment type="caution">
    <text evidence="2">The sequence shown here is derived from an EMBL/GenBank/DDBJ whole genome shotgun (WGS) entry which is preliminary data.</text>
</comment>
<dbReference type="InterPro" id="IPR050194">
    <property type="entry name" value="Glycosyltransferase_grp1"/>
</dbReference>
<dbReference type="Pfam" id="PF13692">
    <property type="entry name" value="Glyco_trans_1_4"/>
    <property type="match status" value="1"/>
</dbReference>
<organism evidence="2 3">
    <name type="scientific">Kordiimonas lipolytica</name>
    <dbReference type="NCBI Taxonomy" id="1662421"/>
    <lineage>
        <taxon>Bacteria</taxon>
        <taxon>Pseudomonadati</taxon>
        <taxon>Pseudomonadota</taxon>
        <taxon>Alphaproteobacteria</taxon>
        <taxon>Kordiimonadales</taxon>
        <taxon>Kordiimonadaceae</taxon>
        <taxon>Kordiimonas</taxon>
    </lineage>
</organism>
<keyword evidence="2" id="KW-0808">Transferase</keyword>
<evidence type="ECO:0000313" key="3">
    <source>
        <dbReference type="Proteomes" id="UP001595776"/>
    </source>
</evidence>
<dbReference type="PANTHER" id="PTHR45947:SF3">
    <property type="entry name" value="SULFOQUINOVOSYL TRANSFERASE SQD2"/>
    <property type="match status" value="1"/>
</dbReference>
<reference evidence="3" key="1">
    <citation type="journal article" date="2019" name="Int. J. Syst. Evol. Microbiol.">
        <title>The Global Catalogue of Microorganisms (GCM) 10K type strain sequencing project: providing services to taxonomists for standard genome sequencing and annotation.</title>
        <authorList>
            <consortium name="The Broad Institute Genomics Platform"/>
            <consortium name="The Broad Institute Genome Sequencing Center for Infectious Disease"/>
            <person name="Wu L."/>
            <person name="Ma J."/>
        </authorList>
    </citation>
    <scope>NUCLEOTIDE SEQUENCE [LARGE SCALE GENOMIC DNA]</scope>
    <source>
        <strain evidence="3">CGMCC 1.15304</strain>
    </source>
</reference>
<proteinExistence type="predicted"/>
<sequence>MAEFGRKICIVSDAWAPQVNGVVRTLETLRSKLKARGYRVYMVTPKWFRTMPCPTYPEIPLALDARWKLPKLMSRIDADAVHIATEGPLGWAARRWCVHNGVPFTTAYHTAFPEYVEARTPLSADLLYPIFRRFHAAGSGVLVATATVRDLLRAKGFTNIVDWTRGVDTAQFHADVGDAEWGFEGPVQLYVGRVAVEKNIEAFLEADTPGTKVVVGDGPAMAKLQAAYPDVKFLGPLFGEALAKAYASADVFVFPSKTDTFGLVMIEALACGTPVAAYPVQGPLDVLGPDGTGPFTDWHEPIAALSEDLTAAINTALTRDRKACAEFAKKYDWDEVARQFEAALQWQDEGAEAPEVQAETYTP</sequence>
<accession>A0ABV8UD14</accession>
<keyword evidence="3" id="KW-1185">Reference proteome</keyword>
<dbReference type="CDD" id="cd03814">
    <property type="entry name" value="GT4-like"/>
    <property type="match status" value="1"/>
</dbReference>
<dbReference type="Gene3D" id="3.40.50.2000">
    <property type="entry name" value="Glycogen Phosphorylase B"/>
    <property type="match status" value="2"/>
</dbReference>
<dbReference type="SUPFAM" id="SSF53756">
    <property type="entry name" value="UDP-Glycosyltransferase/glycogen phosphorylase"/>
    <property type="match status" value="1"/>
</dbReference>
<evidence type="ECO:0000313" key="2">
    <source>
        <dbReference type="EMBL" id="MFC4348535.1"/>
    </source>
</evidence>
<gene>
    <name evidence="2" type="ORF">ACFO5Q_11845</name>
</gene>
<dbReference type="RefSeq" id="WP_068148788.1">
    <property type="nucleotide sequence ID" value="NZ_JBHSCR010000013.1"/>
</dbReference>
<evidence type="ECO:0000259" key="1">
    <source>
        <dbReference type="Pfam" id="PF13439"/>
    </source>
</evidence>
<dbReference type="EMBL" id="JBHSCR010000013">
    <property type="protein sequence ID" value="MFC4348535.1"/>
    <property type="molecule type" value="Genomic_DNA"/>
</dbReference>
<name>A0ABV8UD14_9PROT</name>
<keyword evidence="2" id="KW-0328">Glycosyltransferase</keyword>
<dbReference type="Proteomes" id="UP001595776">
    <property type="component" value="Unassembled WGS sequence"/>
</dbReference>
<dbReference type="PANTHER" id="PTHR45947">
    <property type="entry name" value="SULFOQUINOVOSYL TRANSFERASE SQD2"/>
    <property type="match status" value="1"/>
</dbReference>
<dbReference type="EC" id="2.4.-.-" evidence="2"/>